<keyword evidence="2" id="KW-1185">Reference proteome</keyword>
<protein>
    <submittedName>
        <fullName evidence="1">Uncharacterized protein</fullName>
    </submittedName>
</protein>
<reference evidence="1 2" key="1">
    <citation type="submission" date="2017-04" db="EMBL/GenBank/DDBJ databases">
        <title>Genome Sequence of the Model Brown-Rot Fungus Postia placenta SB12.</title>
        <authorList>
            <consortium name="DOE Joint Genome Institute"/>
            <person name="Gaskell J."/>
            <person name="Kersten P."/>
            <person name="Larrondo L.F."/>
            <person name="Canessa P."/>
            <person name="Martinez D."/>
            <person name="Hibbett D."/>
            <person name="Schmoll M."/>
            <person name="Kubicek C.P."/>
            <person name="Martinez A.T."/>
            <person name="Yadav J."/>
            <person name="Master E."/>
            <person name="Magnuson J.K."/>
            <person name="James T."/>
            <person name="Yaver D."/>
            <person name="Berka R."/>
            <person name="Labutti K."/>
            <person name="Lipzen A."/>
            <person name="Aerts A."/>
            <person name="Barry K."/>
            <person name="Henrissat B."/>
            <person name="Blanchette R."/>
            <person name="Grigoriev I."/>
            <person name="Cullen D."/>
        </authorList>
    </citation>
    <scope>NUCLEOTIDE SEQUENCE [LARGE SCALE GENOMIC DNA]</scope>
    <source>
        <strain evidence="1 2">MAD-698-R-SB12</strain>
    </source>
</reference>
<gene>
    <name evidence="1" type="ORF">POSPLADRAFT_1145965</name>
</gene>
<dbReference type="EMBL" id="KZ110599">
    <property type="protein sequence ID" value="OSX60967.1"/>
    <property type="molecule type" value="Genomic_DNA"/>
</dbReference>
<evidence type="ECO:0000313" key="1">
    <source>
        <dbReference type="EMBL" id="OSX60967.1"/>
    </source>
</evidence>
<evidence type="ECO:0000313" key="2">
    <source>
        <dbReference type="Proteomes" id="UP000194127"/>
    </source>
</evidence>
<dbReference type="GeneID" id="36330815"/>
<proteinExistence type="predicted"/>
<sequence length="615" mass="67400">MPPHHRGWVYPPTRRELTLLLFALTVFVISYNLESSLRLAGVSRAKMSSSYLSSIGLGTQDPGLDPDGRRPQEWRDELENLIVGEWSWEEGKVAAVEHGHSGAAVSGAAIYNVESGSTVGRDAGKDDRGVGVTKGVSPSDQFLRWEDQVPRASALVHVPGAFAVVFLESYTILENLIMVNGTFFLVTNDRLSLPDLGVIASSPADRLQPPREEDWQILSTEEAKSKIGPYGGRIFGTSWLALDPSLAQDPYTLFSLFRTHSALAVSSTSSQKASDNNAAHSVPAPLRLMFPYVPTFSSPHIPPDGDDIKKHPPPREKSYNGLHPLMTKAALPATGIWYLEDWQDIIDMNAPWVFDRVVVADRGAAARGRDFWTRHWAPADSAIIDIVDLKRRQAEVEDNNPMWAAPFVGLPAPPSWWAPMRSALLSYLRLPDPHGSQPRKKAKATKTALTYVSMQEEPFGAGARLLDSDHDALVAGLHALQREGVLGEVSIVKGNGSVGVHGWEWADRMSAIAKSSIVLGPYGFQLADSMFMAPPAWSPPDGIIPSPTADSDQTPAPLLMEFFPPAWWNDRKFAGNSLPPVIQPEDVHALDQRLSINADAVVQAIREEVARRRVP</sequence>
<dbReference type="Proteomes" id="UP000194127">
    <property type="component" value="Unassembled WGS sequence"/>
</dbReference>
<accession>A0A1X6MX96</accession>
<dbReference type="RefSeq" id="XP_024337761.1">
    <property type="nucleotide sequence ID" value="XM_024485866.1"/>
</dbReference>
<dbReference type="OrthoDB" id="529273at2759"/>
<name>A0A1X6MX96_9APHY</name>
<dbReference type="AlphaFoldDB" id="A0A1X6MX96"/>
<dbReference type="STRING" id="670580.A0A1X6MX96"/>
<organism evidence="1 2">
    <name type="scientific">Postia placenta MAD-698-R-SB12</name>
    <dbReference type="NCBI Taxonomy" id="670580"/>
    <lineage>
        <taxon>Eukaryota</taxon>
        <taxon>Fungi</taxon>
        <taxon>Dikarya</taxon>
        <taxon>Basidiomycota</taxon>
        <taxon>Agaricomycotina</taxon>
        <taxon>Agaricomycetes</taxon>
        <taxon>Polyporales</taxon>
        <taxon>Adustoporiaceae</taxon>
        <taxon>Rhodonia</taxon>
    </lineage>
</organism>